<feature type="region of interest" description="Disordered" evidence="13">
    <location>
        <begin position="92"/>
        <end position="111"/>
    </location>
</feature>
<protein>
    <submittedName>
        <fullName evidence="16">Zinc finger protein 239</fullName>
    </submittedName>
</protein>
<evidence type="ECO:0000256" key="6">
    <source>
        <dbReference type="ARBA" id="ARBA00022771"/>
    </source>
</evidence>
<dbReference type="InterPro" id="IPR013087">
    <property type="entry name" value="Znf_C2H2_type"/>
</dbReference>
<dbReference type="SMART" id="SM00355">
    <property type="entry name" value="ZnF_C2H2"/>
    <property type="match status" value="7"/>
</dbReference>
<keyword evidence="8" id="KW-0805">Transcription regulation</keyword>
<evidence type="ECO:0000259" key="14">
    <source>
        <dbReference type="PROSITE" id="PS50157"/>
    </source>
</evidence>
<dbReference type="GeneID" id="108703772"/>
<dbReference type="InterPro" id="IPR050717">
    <property type="entry name" value="C2H2-ZF_Transcription_Reg"/>
</dbReference>
<feature type="domain" description="C2H2-type" evidence="14">
    <location>
        <begin position="250"/>
        <end position="277"/>
    </location>
</feature>
<dbReference type="FunFam" id="3.30.160.60:FF:002343">
    <property type="entry name" value="Zinc finger protein 33A"/>
    <property type="match status" value="1"/>
</dbReference>
<reference evidence="16" key="1">
    <citation type="submission" date="2025-08" db="UniProtKB">
        <authorList>
            <consortium name="RefSeq"/>
        </authorList>
    </citation>
    <scope>IDENTIFICATION</scope>
    <source>
        <strain evidence="16">J_2021</strain>
        <tissue evidence="16">Erythrocytes</tissue>
    </source>
</reference>
<dbReference type="GO" id="GO:0000981">
    <property type="term" value="F:DNA-binding transcription factor activity, RNA polymerase II-specific"/>
    <property type="evidence" value="ECO:0000318"/>
    <property type="project" value="GO_Central"/>
</dbReference>
<evidence type="ECO:0000256" key="1">
    <source>
        <dbReference type="ARBA" id="ARBA00003767"/>
    </source>
</evidence>
<dbReference type="FunFam" id="3.30.160.60:FF:000038">
    <property type="entry name" value="Zinc finger protein 624"/>
    <property type="match status" value="1"/>
</dbReference>
<evidence type="ECO:0000313" key="15">
    <source>
        <dbReference type="Proteomes" id="UP000186698"/>
    </source>
</evidence>
<comment type="function">
    <text evidence="1">May be involved in transcriptional regulation.</text>
</comment>
<dbReference type="OrthoDB" id="8117402at2759"/>
<dbReference type="GO" id="GO:0006357">
    <property type="term" value="P:regulation of transcription by RNA polymerase II"/>
    <property type="evidence" value="ECO:0000318"/>
    <property type="project" value="GO_Central"/>
</dbReference>
<dbReference type="Pfam" id="PF00096">
    <property type="entry name" value="zf-C2H2"/>
    <property type="match status" value="7"/>
</dbReference>
<feature type="domain" description="C2H2-type" evidence="14">
    <location>
        <begin position="278"/>
        <end position="305"/>
    </location>
</feature>
<evidence type="ECO:0000256" key="8">
    <source>
        <dbReference type="ARBA" id="ARBA00023015"/>
    </source>
</evidence>
<dbReference type="InterPro" id="IPR036236">
    <property type="entry name" value="Znf_C2H2_sf"/>
</dbReference>
<dbReference type="Gene3D" id="3.30.160.60">
    <property type="entry name" value="Classic Zinc Finger"/>
    <property type="match status" value="7"/>
</dbReference>
<evidence type="ECO:0000256" key="4">
    <source>
        <dbReference type="ARBA" id="ARBA00022723"/>
    </source>
</evidence>
<evidence type="ECO:0000256" key="11">
    <source>
        <dbReference type="ARBA" id="ARBA00023242"/>
    </source>
</evidence>
<dbReference type="KEGG" id="xla:108703772"/>
<evidence type="ECO:0000313" key="16">
    <source>
        <dbReference type="RefSeq" id="XP_018095569.1"/>
    </source>
</evidence>
<sequence length="394" mass="44719">MSSKLIQPTDGEYLETVCQELDLQNEKGGSKDHVNPIKAASASFSPRSEPEIFEIKREDPDCDHYQNANNNAALSFMEEEICLNSEESETARPWLSPLQSPTAMDSDSLDTSREQLPNTALLLWLKQHKAQTNSDLKSKITSKSCPAFLASSHFLCYKCGRNISGNSPILTHLCSCTWNVNSTSMRSCTEKKPFVCSQCGKHFRKKYHFQIHQQIHTGEKPFTCTECGKGFSQKIHLFTHHRTHTGEKPFPCTECGKSFSKKIHLNTHYRIHTGEKPFTCTECGKGFSEKTTLRSHLRVHTGEKPFACNECGKGFSLKSSLHKHQTVHTGEKPFMCSDCGKRFSRKTSLHKHEAIHAREKPFTCNECGTSFFRKTHLFKHQSQVHKRGKPFTCE</sequence>
<dbReference type="FunFam" id="3.30.160.60:FF:000358">
    <property type="entry name" value="zinc finger protein 24"/>
    <property type="match status" value="1"/>
</dbReference>
<name>A0A8J0U3Z2_XENLA</name>
<evidence type="ECO:0000256" key="12">
    <source>
        <dbReference type="PROSITE-ProRule" id="PRU00042"/>
    </source>
</evidence>
<evidence type="ECO:0000256" key="9">
    <source>
        <dbReference type="ARBA" id="ARBA00023125"/>
    </source>
</evidence>
<dbReference type="FunFam" id="3.30.160.60:FF:001298">
    <property type="entry name" value="zinc finger protein 23 isoform X1"/>
    <property type="match status" value="1"/>
</dbReference>
<dbReference type="AlphaFoldDB" id="A0A8J0U3Z2"/>
<keyword evidence="10" id="KW-0804">Transcription</keyword>
<evidence type="ECO:0000256" key="10">
    <source>
        <dbReference type="ARBA" id="ARBA00023163"/>
    </source>
</evidence>
<comment type="similarity">
    <text evidence="3">Belongs to the krueppel C2H2-type zinc-finger protein family.</text>
</comment>
<gene>
    <name evidence="16" type="primary">LOC108703772</name>
</gene>
<dbReference type="PANTHER" id="PTHR14196">
    <property type="entry name" value="ODD-SKIPPED - RELATED"/>
    <property type="match status" value="1"/>
</dbReference>
<dbReference type="Proteomes" id="UP000186698">
    <property type="component" value="Chromosome 9_10L"/>
</dbReference>
<keyword evidence="7" id="KW-0862">Zinc</keyword>
<organism evidence="15 16">
    <name type="scientific">Xenopus laevis</name>
    <name type="common">African clawed frog</name>
    <dbReference type="NCBI Taxonomy" id="8355"/>
    <lineage>
        <taxon>Eukaryota</taxon>
        <taxon>Metazoa</taxon>
        <taxon>Chordata</taxon>
        <taxon>Craniata</taxon>
        <taxon>Vertebrata</taxon>
        <taxon>Euteleostomi</taxon>
        <taxon>Amphibia</taxon>
        <taxon>Batrachia</taxon>
        <taxon>Anura</taxon>
        <taxon>Pipoidea</taxon>
        <taxon>Pipidae</taxon>
        <taxon>Xenopodinae</taxon>
        <taxon>Xenopus</taxon>
        <taxon>Xenopus</taxon>
    </lineage>
</organism>
<dbReference type="FunFam" id="3.30.160.60:FF:000060">
    <property type="entry name" value="zinc finger protein 436"/>
    <property type="match status" value="1"/>
</dbReference>
<dbReference type="PROSITE" id="PS00028">
    <property type="entry name" value="ZINC_FINGER_C2H2_1"/>
    <property type="match status" value="7"/>
</dbReference>
<dbReference type="RefSeq" id="XP_018095569.1">
    <property type="nucleotide sequence ID" value="XM_018240080.2"/>
</dbReference>
<evidence type="ECO:0000256" key="2">
    <source>
        <dbReference type="ARBA" id="ARBA00004123"/>
    </source>
</evidence>
<dbReference type="PROSITE" id="PS50157">
    <property type="entry name" value="ZINC_FINGER_C2H2_2"/>
    <property type="match status" value="7"/>
</dbReference>
<dbReference type="SUPFAM" id="SSF57667">
    <property type="entry name" value="beta-beta-alpha zinc fingers"/>
    <property type="match status" value="4"/>
</dbReference>
<dbReference type="GO" id="GO:0008270">
    <property type="term" value="F:zinc ion binding"/>
    <property type="evidence" value="ECO:0007669"/>
    <property type="project" value="UniProtKB-KW"/>
</dbReference>
<proteinExistence type="inferred from homology"/>
<evidence type="ECO:0000256" key="3">
    <source>
        <dbReference type="ARBA" id="ARBA00006991"/>
    </source>
</evidence>
<keyword evidence="11" id="KW-0539">Nucleus</keyword>
<keyword evidence="4" id="KW-0479">Metal-binding</keyword>
<dbReference type="FunFam" id="3.30.160.60:FF:000097">
    <property type="entry name" value="Zinc finger protein"/>
    <property type="match status" value="1"/>
</dbReference>
<keyword evidence="15" id="KW-1185">Reference proteome</keyword>
<dbReference type="PANTHER" id="PTHR14196:SF15">
    <property type="entry name" value="OOCYTE ZINC FINGER PROTEIN XLCOF7.1-LIKE"/>
    <property type="match status" value="1"/>
</dbReference>
<feature type="domain" description="C2H2-type" evidence="14">
    <location>
        <begin position="222"/>
        <end position="249"/>
    </location>
</feature>
<feature type="domain" description="C2H2-type" evidence="14">
    <location>
        <begin position="334"/>
        <end position="361"/>
    </location>
</feature>
<keyword evidence="5" id="KW-0677">Repeat</keyword>
<feature type="domain" description="C2H2-type" evidence="14">
    <location>
        <begin position="362"/>
        <end position="390"/>
    </location>
</feature>
<feature type="domain" description="C2H2-type" evidence="14">
    <location>
        <begin position="194"/>
        <end position="221"/>
    </location>
</feature>
<keyword evidence="9" id="KW-0238">DNA-binding</keyword>
<evidence type="ECO:0000256" key="5">
    <source>
        <dbReference type="ARBA" id="ARBA00022737"/>
    </source>
</evidence>
<accession>A0A8J0U3Z2</accession>
<feature type="domain" description="C2H2-type" evidence="14">
    <location>
        <begin position="306"/>
        <end position="333"/>
    </location>
</feature>
<comment type="subcellular location">
    <subcellularLocation>
        <location evidence="2">Nucleus</location>
    </subcellularLocation>
</comment>
<evidence type="ECO:0000256" key="7">
    <source>
        <dbReference type="ARBA" id="ARBA00022833"/>
    </source>
</evidence>
<dbReference type="GO" id="GO:0005634">
    <property type="term" value="C:nucleus"/>
    <property type="evidence" value="ECO:0000318"/>
    <property type="project" value="GO_Central"/>
</dbReference>
<keyword evidence="6 12" id="KW-0863">Zinc-finger</keyword>
<dbReference type="FunFam" id="3.30.160.60:FF:000759">
    <property type="entry name" value="zinc finger protein 16"/>
    <property type="match status" value="1"/>
</dbReference>
<dbReference type="GO" id="GO:0000978">
    <property type="term" value="F:RNA polymerase II cis-regulatory region sequence-specific DNA binding"/>
    <property type="evidence" value="ECO:0000318"/>
    <property type="project" value="GO_Central"/>
</dbReference>
<evidence type="ECO:0000256" key="13">
    <source>
        <dbReference type="SAM" id="MobiDB-lite"/>
    </source>
</evidence>